<accession>A0ABP1BKQ1</accession>
<keyword evidence="3" id="KW-1185">Reference proteome</keyword>
<evidence type="ECO:0000256" key="1">
    <source>
        <dbReference type="SAM" id="MobiDB-lite"/>
    </source>
</evidence>
<sequence length="208" mass="20547">MASNTTSDDQPSLDAVAANLQETAKSTLETAQKNAKEGQEAGVSLVQKVATVVLDKGNQAADSSKTYLANVVHQVQDFAEHASHSGVPQGLQDSVSKALHLGGGGSGAAADQPSSNNTNGAADTSTNSLGTGANSLIASILAWIAQLCGSKKEGGGAESPAAADPTASLRAAAEQVSSVLHDTTNSIVSATHPPPAAAAAAAAAEESH</sequence>
<gene>
    <name evidence="2" type="ORF">CSSPJE1EN2_LOCUS18412</name>
</gene>
<evidence type="ECO:0000313" key="3">
    <source>
        <dbReference type="Proteomes" id="UP001497522"/>
    </source>
</evidence>
<feature type="region of interest" description="Disordered" evidence="1">
    <location>
        <begin position="96"/>
        <end position="126"/>
    </location>
</feature>
<evidence type="ECO:0000313" key="2">
    <source>
        <dbReference type="EMBL" id="CAK9876190.1"/>
    </source>
</evidence>
<feature type="compositionally biased region" description="Polar residues" evidence="1">
    <location>
        <begin position="112"/>
        <end position="126"/>
    </location>
</feature>
<feature type="compositionally biased region" description="Polar residues" evidence="1">
    <location>
        <begin position="175"/>
        <end position="189"/>
    </location>
</feature>
<proteinExistence type="predicted"/>
<dbReference type="EMBL" id="OZ023706">
    <property type="protein sequence ID" value="CAK9876190.1"/>
    <property type="molecule type" value="Genomic_DNA"/>
</dbReference>
<protein>
    <submittedName>
        <fullName evidence="2">Uncharacterized protein</fullName>
    </submittedName>
</protein>
<organism evidence="2 3">
    <name type="scientific">Sphagnum jensenii</name>
    <dbReference type="NCBI Taxonomy" id="128206"/>
    <lineage>
        <taxon>Eukaryota</taxon>
        <taxon>Viridiplantae</taxon>
        <taxon>Streptophyta</taxon>
        <taxon>Embryophyta</taxon>
        <taxon>Bryophyta</taxon>
        <taxon>Sphagnophytina</taxon>
        <taxon>Sphagnopsida</taxon>
        <taxon>Sphagnales</taxon>
        <taxon>Sphagnaceae</taxon>
        <taxon>Sphagnum</taxon>
    </lineage>
</organism>
<name>A0ABP1BKQ1_9BRYO</name>
<dbReference type="Proteomes" id="UP001497522">
    <property type="component" value="Chromosome 5"/>
</dbReference>
<feature type="compositionally biased region" description="Low complexity" evidence="1">
    <location>
        <begin position="197"/>
        <end position="208"/>
    </location>
</feature>
<feature type="region of interest" description="Disordered" evidence="1">
    <location>
        <begin position="153"/>
        <end position="208"/>
    </location>
</feature>
<reference evidence="2" key="1">
    <citation type="submission" date="2024-03" db="EMBL/GenBank/DDBJ databases">
        <authorList>
            <consortium name="ELIXIR-Norway"/>
            <consortium name="Elixir Norway"/>
        </authorList>
    </citation>
    <scope>NUCLEOTIDE SEQUENCE</scope>
</reference>